<accession>A0A5J9SPZ7</accession>
<name>A0A5J9SPZ7_9POAL</name>
<evidence type="ECO:0000259" key="1">
    <source>
        <dbReference type="PROSITE" id="PS51277"/>
    </source>
</evidence>
<dbReference type="SMART" id="SM01045">
    <property type="entry name" value="BURP"/>
    <property type="match status" value="1"/>
</dbReference>
<dbReference type="Pfam" id="PF03181">
    <property type="entry name" value="BURP"/>
    <property type="match status" value="1"/>
</dbReference>
<sequence length="182" mass="19535">MKKRCQAPLIAGETKSCTTSLKATVQSAMCMLGVGTGADNASGEPATCTGRWRRTSPARAGMPRQPYVVVAVTPVHGDQYVSCHTVPFPYAVYQCHLTLGLGGYGAYKVSLRGLRDGSAVDMLAFCHLDTSGWNPAHPAFEVLHTKPGGAPVCHFTSERVKRGVGDEVRFGRWVEVLCITSH</sequence>
<dbReference type="AlphaFoldDB" id="A0A5J9SPZ7"/>
<proteinExistence type="predicted"/>
<dbReference type="PROSITE" id="PS51277">
    <property type="entry name" value="BURP"/>
    <property type="match status" value="1"/>
</dbReference>
<evidence type="ECO:0000313" key="2">
    <source>
        <dbReference type="EMBL" id="TVU01063.1"/>
    </source>
</evidence>
<dbReference type="OrthoDB" id="654134at2759"/>
<keyword evidence="3" id="KW-1185">Reference proteome</keyword>
<feature type="domain" description="BURP" evidence="1">
    <location>
        <begin position="1"/>
        <end position="166"/>
    </location>
</feature>
<reference evidence="2 3" key="1">
    <citation type="journal article" date="2019" name="Sci. Rep.">
        <title>A high-quality genome of Eragrostis curvula grass provides insights into Poaceae evolution and supports new strategies to enhance forage quality.</title>
        <authorList>
            <person name="Carballo J."/>
            <person name="Santos B.A.C.M."/>
            <person name="Zappacosta D."/>
            <person name="Garbus I."/>
            <person name="Selva J.P."/>
            <person name="Gallo C.A."/>
            <person name="Diaz A."/>
            <person name="Albertini E."/>
            <person name="Caccamo M."/>
            <person name="Echenique V."/>
        </authorList>
    </citation>
    <scope>NUCLEOTIDE SEQUENCE [LARGE SCALE GENOMIC DNA]</scope>
    <source>
        <strain evidence="3">cv. Victoria</strain>
        <tissue evidence="2">Leaf</tissue>
    </source>
</reference>
<dbReference type="EMBL" id="RWGY01000499">
    <property type="protein sequence ID" value="TVU01063.1"/>
    <property type="molecule type" value="Genomic_DNA"/>
</dbReference>
<dbReference type="Gramene" id="TVU01063">
    <property type="protein sequence ID" value="TVU01063"/>
    <property type="gene ID" value="EJB05_53496"/>
</dbReference>
<gene>
    <name evidence="2" type="ORF">EJB05_53496</name>
</gene>
<dbReference type="InterPro" id="IPR044816">
    <property type="entry name" value="BURP"/>
</dbReference>
<feature type="non-terminal residue" evidence="2">
    <location>
        <position position="1"/>
    </location>
</feature>
<protein>
    <recommendedName>
        <fullName evidence="1">BURP domain-containing protein</fullName>
    </recommendedName>
</protein>
<comment type="caution">
    <text evidence="2">The sequence shown here is derived from an EMBL/GenBank/DDBJ whole genome shotgun (WGS) entry which is preliminary data.</text>
</comment>
<evidence type="ECO:0000313" key="3">
    <source>
        <dbReference type="Proteomes" id="UP000324897"/>
    </source>
</evidence>
<dbReference type="InterPro" id="IPR004873">
    <property type="entry name" value="BURP_dom"/>
</dbReference>
<organism evidence="2 3">
    <name type="scientific">Eragrostis curvula</name>
    <name type="common">weeping love grass</name>
    <dbReference type="NCBI Taxonomy" id="38414"/>
    <lineage>
        <taxon>Eukaryota</taxon>
        <taxon>Viridiplantae</taxon>
        <taxon>Streptophyta</taxon>
        <taxon>Embryophyta</taxon>
        <taxon>Tracheophyta</taxon>
        <taxon>Spermatophyta</taxon>
        <taxon>Magnoliopsida</taxon>
        <taxon>Liliopsida</taxon>
        <taxon>Poales</taxon>
        <taxon>Poaceae</taxon>
        <taxon>PACMAD clade</taxon>
        <taxon>Chloridoideae</taxon>
        <taxon>Eragrostideae</taxon>
        <taxon>Eragrostidinae</taxon>
        <taxon>Eragrostis</taxon>
    </lineage>
</organism>
<dbReference type="PANTHER" id="PTHR31236">
    <property type="entry name" value="BURP DOMAIN PROTEIN USPL1-LIKE"/>
    <property type="match status" value="1"/>
</dbReference>
<dbReference type="Proteomes" id="UP000324897">
    <property type="component" value="Unassembled WGS sequence"/>
</dbReference>
<dbReference type="PANTHER" id="PTHR31236:SF24">
    <property type="entry name" value="BURP DOMAIN PROTEIN RD22"/>
    <property type="match status" value="1"/>
</dbReference>